<comment type="caution">
    <text evidence="1">The sequence shown here is derived from an EMBL/GenBank/DDBJ whole genome shotgun (WGS) entry which is preliminary data.</text>
</comment>
<evidence type="ECO:0000313" key="2">
    <source>
        <dbReference type="Proteomes" id="UP001283361"/>
    </source>
</evidence>
<proteinExistence type="predicted"/>
<dbReference type="Proteomes" id="UP001283361">
    <property type="component" value="Unassembled WGS sequence"/>
</dbReference>
<protein>
    <submittedName>
        <fullName evidence="1">Uncharacterized protein</fullName>
    </submittedName>
</protein>
<organism evidence="1 2">
    <name type="scientific">Elysia crispata</name>
    <name type="common">lettuce slug</name>
    <dbReference type="NCBI Taxonomy" id="231223"/>
    <lineage>
        <taxon>Eukaryota</taxon>
        <taxon>Metazoa</taxon>
        <taxon>Spiralia</taxon>
        <taxon>Lophotrochozoa</taxon>
        <taxon>Mollusca</taxon>
        <taxon>Gastropoda</taxon>
        <taxon>Heterobranchia</taxon>
        <taxon>Euthyneura</taxon>
        <taxon>Panpulmonata</taxon>
        <taxon>Sacoglossa</taxon>
        <taxon>Placobranchoidea</taxon>
        <taxon>Plakobranchidae</taxon>
        <taxon>Elysia</taxon>
    </lineage>
</organism>
<keyword evidence="2" id="KW-1185">Reference proteome</keyword>
<dbReference type="EMBL" id="JAWDGP010002640">
    <property type="protein sequence ID" value="KAK3781271.1"/>
    <property type="molecule type" value="Genomic_DNA"/>
</dbReference>
<evidence type="ECO:0000313" key="1">
    <source>
        <dbReference type="EMBL" id="KAK3781271.1"/>
    </source>
</evidence>
<name>A0AAE1A6C8_9GAST</name>
<sequence length="224" mass="23856">MADRTSGHQILNIEVAVDFEIFLEYDNQLGTKAVNDAVGNVKDTVNDDVGVVKNTVNDVVNKGTKAVNDAVGNVKDTVNDDVGVVKNTVNDVVNKGTKAVNTAVGNVKNTANDVMGKINDALNQAGQSIYQFTNQAYKTVYDDAQQAFNDIKQIEGKVDFKQAVKVLEPYIDSTVSNIACQLICEASADAIIGPEAEPFAALCCPPLCQAALAELQDLVESSLS</sequence>
<reference evidence="1" key="1">
    <citation type="journal article" date="2023" name="G3 (Bethesda)">
        <title>A reference genome for the long-term kleptoplast-retaining sea slug Elysia crispata morphotype clarki.</title>
        <authorList>
            <person name="Eastman K.E."/>
            <person name="Pendleton A.L."/>
            <person name="Shaikh M.A."/>
            <person name="Suttiyut T."/>
            <person name="Ogas R."/>
            <person name="Tomko P."/>
            <person name="Gavelis G."/>
            <person name="Widhalm J.R."/>
            <person name="Wisecaver J.H."/>
        </authorList>
    </citation>
    <scope>NUCLEOTIDE SEQUENCE</scope>
    <source>
        <strain evidence="1">ECLA1</strain>
    </source>
</reference>
<gene>
    <name evidence="1" type="ORF">RRG08_052838</name>
</gene>
<accession>A0AAE1A6C8</accession>
<dbReference type="AlphaFoldDB" id="A0AAE1A6C8"/>
<dbReference type="Gene3D" id="1.20.120.20">
    <property type="entry name" value="Apolipoprotein"/>
    <property type="match status" value="1"/>
</dbReference>